<dbReference type="AlphaFoldDB" id="A0AAW2HJR1"/>
<evidence type="ECO:0000256" key="1">
    <source>
        <dbReference type="SAM" id="MobiDB-lite"/>
    </source>
</evidence>
<proteinExistence type="predicted"/>
<feature type="compositionally biased region" description="Basic and acidic residues" evidence="1">
    <location>
        <begin position="1"/>
        <end position="10"/>
    </location>
</feature>
<organism evidence="2">
    <name type="scientific">Menopon gallinae</name>
    <name type="common">poultry shaft louse</name>
    <dbReference type="NCBI Taxonomy" id="328185"/>
    <lineage>
        <taxon>Eukaryota</taxon>
        <taxon>Metazoa</taxon>
        <taxon>Ecdysozoa</taxon>
        <taxon>Arthropoda</taxon>
        <taxon>Hexapoda</taxon>
        <taxon>Insecta</taxon>
        <taxon>Pterygota</taxon>
        <taxon>Neoptera</taxon>
        <taxon>Paraneoptera</taxon>
        <taxon>Psocodea</taxon>
        <taxon>Troctomorpha</taxon>
        <taxon>Phthiraptera</taxon>
        <taxon>Amblycera</taxon>
        <taxon>Menoponidae</taxon>
        <taxon>Menopon</taxon>
    </lineage>
</organism>
<feature type="region of interest" description="Disordered" evidence="1">
    <location>
        <begin position="1"/>
        <end position="56"/>
    </location>
</feature>
<reference evidence="2" key="1">
    <citation type="journal article" date="2024" name="Gigascience">
        <title>Chromosome-level genome of the poultry shaft louse Menopon gallinae provides insight into the host-switching and adaptive evolution of parasitic lice.</title>
        <authorList>
            <person name="Xu Y."/>
            <person name="Ma L."/>
            <person name="Liu S."/>
            <person name="Liang Y."/>
            <person name="Liu Q."/>
            <person name="He Z."/>
            <person name="Tian L."/>
            <person name="Duan Y."/>
            <person name="Cai W."/>
            <person name="Li H."/>
            <person name="Song F."/>
        </authorList>
    </citation>
    <scope>NUCLEOTIDE SEQUENCE</scope>
    <source>
        <strain evidence="2">Cailab_2023a</strain>
    </source>
</reference>
<protein>
    <submittedName>
        <fullName evidence="2">Uncharacterized protein</fullName>
    </submittedName>
</protein>
<accession>A0AAW2HJR1</accession>
<evidence type="ECO:0000313" key="2">
    <source>
        <dbReference type="EMBL" id="KAL0270170.1"/>
    </source>
</evidence>
<gene>
    <name evidence="2" type="ORF">PYX00_007662</name>
</gene>
<comment type="caution">
    <text evidence="2">The sequence shown here is derived from an EMBL/GenBank/DDBJ whole genome shotgun (WGS) entry which is preliminary data.</text>
</comment>
<name>A0AAW2HJR1_9NEOP</name>
<sequence length="67" mass="7683">MRVDKREQPSLRRPIPQQLHGGDLRVAVHGRQEGQERTVSGHGLHQNGRGIPERYKNNCSRMCLGQR</sequence>
<dbReference type="EMBL" id="JARGDH010000004">
    <property type="protein sequence ID" value="KAL0270170.1"/>
    <property type="molecule type" value="Genomic_DNA"/>
</dbReference>